<sequence>MEGDHGRINLRTFHLPNNGYTAARAHINTKLAMVLFAKELAKRLQSSGISNVKTYSINPRIIDSRPGEDSDISTNKLFRYFKTLFMLPADMGPQPYLHCALDDALANESGHFYDNCRRVDCMTGQAFNDRTARDLWHLSVDLVNLESQYKL</sequence>
<dbReference type="AlphaFoldDB" id="A0A7R9MJ48"/>
<dbReference type="PANTHER" id="PTHR43157:SF31">
    <property type="entry name" value="PHOSPHATIDYLINOSITOL-GLYCAN BIOSYNTHESIS CLASS F PROTEIN"/>
    <property type="match status" value="1"/>
</dbReference>
<evidence type="ECO:0000313" key="2">
    <source>
        <dbReference type="EMBL" id="CAD7660229.1"/>
    </source>
</evidence>
<reference evidence="2" key="1">
    <citation type="submission" date="2020-11" db="EMBL/GenBank/DDBJ databases">
        <authorList>
            <person name="Tran Van P."/>
        </authorList>
    </citation>
    <scope>NUCLEOTIDE SEQUENCE</scope>
</reference>
<accession>A0A7R9MJ48</accession>
<dbReference type="Gene3D" id="3.40.50.720">
    <property type="entry name" value="NAD(P)-binding Rossmann-like Domain"/>
    <property type="match status" value="1"/>
</dbReference>
<protein>
    <submittedName>
        <fullName evidence="2">Uncharacterized protein</fullName>
    </submittedName>
</protein>
<gene>
    <name evidence="2" type="ORF">ONB1V03_LOCUS16799</name>
</gene>
<dbReference type="GO" id="GO:0016491">
    <property type="term" value="F:oxidoreductase activity"/>
    <property type="evidence" value="ECO:0007669"/>
    <property type="project" value="UniProtKB-KW"/>
</dbReference>
<dbReference type="EMBL" id="OC934449">
    <property type="protein sequence ID" value="CAD7660229.1"/>
    <property type="molecule type" value="Genomic_DNA"/>
</dbReference>
<dbReference type="OrthoDB" id="6482966at2759"/>
<proteinExistence type="predicted"/>
<dbReference type="EMBL" id="CAJPVJ010019624">
    <property type="protein sequence ID" value="CAG2177367.1"/>
    <property type="molecule type" value="Genomic_DNA"/>
</dbReference>
<dbReference type="Proteomes" id="UP000728032">
    <property type="component" value="Unassembled WGS sequence"/>
</dbReference>
<dbReference type="PANTHER" id="PTHR43157">
    <property type="entry name" value="PHOSPHATIDYLINOSITOL-GLYCAN BIOSYNTHESIS CLASS F PROTEIN-RELATED"/>
    <property type="match status" value="1"/>
</dbReference>
<evidence type="ECO:0000313" key="3">
    <source>
        <dbReference type="Proteomes" id="UP000728032"/>
    </source>
</evidence>
<keyword evidence="1" id="KW-0560">Oxidoreductase</keyword>
<name>A0A7R9MJ48_9ACAR</name>
<evidence type="ECO:0000256" key="1">
    <source>
        <dbReference type="ARBA" id="ARBA00023002"/>
    </source>
</evidence>
<keyword evidence="3" id="KW-1185">Reference proteome</keyword>
<organism evidence="2">
    <name type="scientific">Oppiella nova</name>
    <dbReference type="NCBI Taxonomy" id="334625"/>
    <lineage>
        <taxon>Eukaryota</taxon>
        <taxon>Metazoa</taxon>
        <taxon>Ecdysozoa</taxon>
        <taxon>Arthropoda</taxon>
        <taxon>Chelicerata</taxon>
        <taxon>Arachnida</taxon>
        <taxon>Acari</taxon>
        <taxon>Acariformes</taxon>
        <taxon>Sarcoptiformes</taxon>
        <taxon>Oribatida</taxon>
        <taxon>Brachypylina</taxon>
        <taxon>Oppioidea</taxon>
        <taxon>Oppiidae</taxon>
        <taxon>Oppiella</taxon>
    </lineage>
</organism>